<evidence type="ECO:0000256" key="6">
    <source>
        <dbReference type="ARBA" id="ARBA00023239"/>
    </source>
</evidence>
<keyword evidence="7" id="KW-0597">Phosphoprotein</keyword>
<dbReference type="GO" id="GO:0001653">
    <property type="term" value="F:peptide receptor activity"/>
    <property type="evidence" value="ECO:0007669"/>
    <property type="project" value="TreeGrafter"/>
</dbReference>
<dbReference type="GO" id="GO:0005886">
    <property type="term" value="C:plasma membrane"/>
    <property type="evidence" value="ECO:0007669"/>
    <property type="project" value="TreeGrafter"/>
</dbReference>
<dbReference type="InterPro" id="IPR001054">
    <property type="entry name" value="A/G_cyclase"/>
</dbReference>
<keyword evidence="4" id="KW-1133">Transmembrane helix</keyword>
<evidence type="ECO:0000259" key="9">
    <source>
        <dbReference type="PROSITE" id="PS50110"/>
    </source>
</evidence>
<feature type="compositionally biased region" description="Low complexity" evidence="8">
    <location>
        <begin position="177"/>
        <end position="187"/>
    </location>
</feature>
<sequence>METQRLNLTGIADLRLTLTNCEGCTVNGHKLEDLLALADGMTESRSMQGNQGVEIEQSPGAPPPGALTKRRASDLLDQTELVLDHIGDLDDVATNVTAAVHETIASSGQKGLMDLFDAAQELKTLLVQADRRVAKLSHSLSKTLQLDENEDDEDVEGGGRRKSGASATAHTLTPGKGAVVRSRASSGASGGNQSRRESLQTAPRPAANPLEQIFPKKIVEALSCDVGDDVAEHHPSVTVLMSDIVGFTAWCSEVSPTKVIECLSSYFQVIDDLAETFGVYKVETVGDGYQAITGAPVYNEDHAEVMALFALKVIETLPTMRKIFNHEDFDVRVGINSGPIVTGVIRADRIRWQLFGDTVNVASRMESTSVPGRIQISKSTRDLLLFRDSFEVERRGLVDMKGKGQQETFFLNSARETNLFHARSARKSFNLLSEFVNMGHTTEERVANLAREAREEEGREELTAGAGASNEGTDNGESMSAASDNEDPASPRAPGRPREKPKEPTVLLVDDLLSILLQYTRVLQREGIKVVTAKNGLEGLEQLKHRSFTCCFCDIHMPKMDGIEMVKAYRAWEEKEVPSEHKLPLFALTGNTDLDKNTAIYLSSGFDEVISKTNYKDVLLSYVQNCMD</sequence>
<comment type="subcellular location">
    <subcellularLocation>
        <location evidence="1">Membrane</location>
    </subcellularLocation>
</comment>
<accession>A0AAX4PC71</accession>
<feature type="region of interest" description="Disordered" evidence="8">
    <location>
        <begin position="452"/>
        <end position="504"/>
    </location>
</feature>
<dbReference type="SMART" id="SM00044">
    <property type="entry name" value="CYCc"/>
    <property type="match status" value="1"/>
</dbReference>
<feature type="domain" description="Guanylate cyclase" evidence="10">
    <location>
        <begin position="238"/>
        <end position="366"/>
    </location>
</feature>
<organism evidence="11 12">
    <name type="scientific">Chloropicon roscoffensis</name>
    <dbReference type="NCBI Taxonomy" id="1461544"/>
    <lineage>
        <taxon>Eukaryota</taxon>
        <taxon>Viridiplantae</taxon>
        <taxon>Chlorophyta</taxon>
        <taxon>Chloropicophyceae</taxon>
        <taxon>Chloropicales</taxon>
        <taxon>Chloropicaceae</taxon>
        <taxon>Chloropicon</taxon>
    </lineage>
</organism>
<dbReference type="CDD" id="cd07302">
    <property type="entry name" value="CHD"/>
    <property type="match status" value="1"/>
</dbReference>
<evidence type="ECO:0000256" key="7">
    <source>
        <dbReference type="PROSITE-ProRule" id="PRU00169"/>
    </source>
</evidence>
<keyword evidence="12" id="KW-1185">Reference proteome</keyword>
<protein>
    <submittedName>
        <fullName evidence="11">Guanylate cyclase</fullName>
    </submittedName>
</protein>
<dbReference type="GO" id="GO:0000160">
    <property type="term" value="P:phosphorelay signal transduction system"/>
    <property type="evidence" value="ECO:0007669"/>
    <property type="project" value="InterPro"/>
</dbReference>
<dbReference type="AlphaFoldDB" id="A0AAX4PC71"/>
<keyword evidence="6" id="KW-0456">Lyase</keyword>
<feature type="region of interest" description="Disordered" evidence="8">
    <location>
        <begin position="145"/>
        <end position="207"/>
    </location>
</feature>
<dbReference type="SMART" id="SM00448">
    <property type="entry name" value="REC"/>
    <property type="match status" value="1"/>
</dbReference>
<dbReference type="GO" id="GO:0000166">
    <property type="term" value="F:nucleotide binding"/>
    <property type="evidence" value="ECO:0007669"/>
    <property type="project" value="UniProtKB-KW"/>
</dbReference>
<dbReference type="InterPro" id="IPR011006">
    <property type="entry name" value="CheY-like_superfamily"/>
</dbReference>
<feature type="compositionally biased region" description="Acidic residues" evidence="8">
    <location>
        <begin position="147"/>
        <end position="156"/>
    </location>
</feature>
<keyword evidence="2" id="KW-0812">Transmembrane</keyword>
<dbReference type="InterPro" id="IPR029787">
    <property type="entry name" value="Nucleotide_cyclase"/>
</dbReference>
<evidence type="ECO:0000256" key="4">
    <source>
        <dbReference type="ARBA" id="ARBA00022989"/>
    </source>
</evidence>
<dbReference type="Pfam" id="PF00072">
    <property type="entry name" value="Response_reg"/>
    <property type="match status" value="1"/>
</dbReference>
<evidence type="ECO:0000256" key="5">
    <source>
        <dbReference type="ARBA" id="ARBA00023136"/>
    </source>
</evidence>
<dbReference type="Proteomes" id="UP001472866">
    <property type="component" value="Chromosome 07"/>
</dbReference>
<dbReference type="Gene3D" id="3.30.70.1230">
    <property type="entry name" value="Nucleotide cyclase"/>
    <property type="match status" value="1"/>
</dbReference>
<keyword evidence="3" id="KW-0547">Nucleotide-binding</keyword>
<name>A0AAX4PC71_9CHLO</name>
<dbReference type="GO" id="GO:0004016">
    <property type="term" value="F:adenylate cyclase activity"/>
    <property type="evidence" value="ECO:0007669"/>
    <property type="project" value="TreeGrafter"/>
</dbReference>
<dbReference type="GO" id="GO:0007168">
    <property type="term" value="P:receptor guanylyl cyclase signaling pathway"/>
    <property type="evidence" value="ECO:0007669"/>
    <property type="project" value="TreeGrafter"/>
</dbReference>
<dbReference type="CDD" id="cd17546">
    <property type="entry name" value="REC_hyHK_CKI1_RcsC-like"/>
    <property type="match status" value="1"/>
</dbReference>
<evidence type="ECO:0000256" key="8">
    <source>
        <dbReference type="SAM" id="MobiDB-lite"/>
    </source>
</evidence>
<reference evidence="11 12" key="1">
    <citation type="submission" date="2024-03" db="EMBL/GenBank/DDBJ databases">
        <title>Complete genome sequence of the green alga Chloropicon roscoffensis RCC1871.</title>
        <authorList>
            <person name="Lemieux C."/>
            <person name="Pombert J.-F."/>
            <person name="Otis C."/>
            <person name="Turmel M."/>
        </authorList>
    </citation>
    <scope>NUCLEOTIDE SEQUENCE [LARGE SCALE GENOMIC DNA]</scope>
    <source>
        <strain evidence="11 12">RCC1871</strain>
    </source>
</reference>
<proteinExistence type="predicted"/>
<evidence type="ECO:0000256" key="3">
    <source>
        <dbReference type="ARBA" id="ARBA00022741"/>
    </source>
</evidence>
<keyword evidence="5" id="KW-0472">Membrane</keyword>
<dbReference type="SUPFAM" id="SSF55073">
    <property type="entry name" value="Nucleotide cyclase"/>
    <property type="match status" value="1"/>
</dbReference>
<evidence type="ECO:0000256" key="1">
    <source>
        <dbReference type="ARBA" id="ARBA00004370"/>
    </source>
</evidence>
<dbReference type="PROSITE" id="PS50110">
    <property type="entry name" value="RESPONSE_REGULATORY"/>
    <property type="match status" value="1"/>
</dbReference>
<gene>
    <name evidence="11" type="ORF">HKI87_07g51130</name>
</gene>
<evidence type="ECO:0000259" key="10">
    <source>
        <dbReference type="PROSITE" id="PS50125"/>
    </source>
</evidence>
<dbReference type="InterPro" id="IPR050401">
    <property type="entry name" value="Cyclic_nucleotide_synthase"/>
</dbReference>
<evidence type="ECO:0000313" key="12">
    <source>
        <dbReference type="Proteomes" id="UP001472866"/>
    </source>
</evidence>
<feature type="modified residue" description="4-aspartylphosphate" evidence="7">
    <location>
        <position position="554"/>
    </location>
</feature>
<dbReference type="PANTHER" id="PTHR11920:SF335">
    <property type="entry name" value="GUANYLATE CYCLASE"/>
    <property type="match status" value="1"/>
</dbReference>
<dbReference type="PROSITE" id="PS50125">
    <property type="entry name" value="GUANYLATE_CYCLASE_2"/>
    <property type="match status" value="1"/>
</dbReference>
<dbReference type="InterPro" id="IPR001789">
    <property type="entry name" value="Sig_transdc_resp-reg_receiver"/>
</dbReference>
<feature type="region of interest" description="Disordered" evidence="8">
    <location>
        <begin position="45"/>
        <end position="65"/>
    </location>
</feature>
<feature type="compositionally biased region" description="Polar residues" evidence="8">
    <location>
        <begin position="470"/>
        <end position="483"/>
    </location>
</feature>
<evidence type="ECO:0000313" key="11">
    <source>
        <dbReference type="EMBL" id="WZN63564.1"/>
    </source>
</evidence>
<dbReference type="EMBL" id="CP151507">
    <property type="protein sequence ID" value="WZN63564.1"/>
    <property type="molecule type" value="Genomic_DNA"/>
</dbReference>
<evidence type="ECO:0000256" key="2">
    <source>
        <dbReference type="ARBA" id="ARBA00022692"/>
    </source>
</evidence>
<dbReference type="Pfam" id="PF00211">
    <property type="entry name" value="Guanylate_cyc"/>
    <property type="match status" value="1"/>
</dbReference>
<dbReference type="SUPFAM" id="SSF52172">
    <property type="entry name" value="CheY-like"/>
    <property type="match status" value="1"/>
</dbReference>
<dbReference type="Gene3D" id="3.40.50.2300">
    <property type="match status" value="1"/>
</dbReference>
<dbReference type="GO" id="GO:0004383">
    <property type="term" value="F:guanylate cyclase activity"/>
    <property type="evidence" value="ECO:0007669"/>
    <property type="project" value="TreeGrafter"/>
</dbReference>
<feature type="domain" description="Response regulatory" evidence="9">
    <location>
        <begin position="505"/>
        <end position="627"/>
    </location>
</feature>
<dbReference type="PANTHER" id="PTHR11920">
    <property type="entry name" value="GUANYLYL CYCLASE"/>
    <property type="match status" value="1"/>
</dbReference>
<feature type="compositionally biased region" description="Basic and acidic residues" evidence="8">
    <location>
        <begin position="452"/>
        <end position="462"/>
    </location>
</feature>